<dbReference type="OrthoDB" id="9787435at2"/>
<dbReference type="SUPFAM" id="SSF50129">
    <property type="entry name" value="GroES-like"/>
    <property type="match status" value="1"/>
</dbReference>
<sequence>MKAIRNEKYGLPNVLQLKEVERPVPKNNEVLVKVHASSINSWDWDYLTGRPRLYRLFFGLFKPKHKILGADIAGQVLSVGGEVKLFKPGDMVYGDLSAYNWGGFAEFVCADENLLSTKPANLTYEEAAAVPQAGVLALQGLRHNGDIEEGHKVLINGAGGGVGTFALQLAKLWGAEVTAVDRSDKLDVLLDLGADFVIDYQKENFTKTEKKYDLILDVIAKKPLSKYKSVLNPNGAFVVVGGSVTLLLKLALKSIFPKKSDRKMGILMHKPNRQDLKILQELLESGKLKPIVDQSFPLAKTRDAFTYYGKNLVKGKIVITVE</sequence>
<dbReference type="InterPro" id="IPR013154">
    <property type="entry name" value="ADH-like_N"/>
</dbReference>
<dbReference type="EMBL" id="RBCJ01000002">
    <property type="protein sequence ID" value="RKN81610.1"/>
    <property type="molecule type" value="Genomic_DNA"/>
</dbReference>
<dbReference type="SUPFAM" id="SSF51735">
    <property type="entry name" value="NAD(P)-binding Rossmann-fold domains"/>
    <property type="match status" value="1"/>
</dbReference>
<dbReference type="InterPro" id="IPR036291">
    <property type="entry name" value="NAD(P)-bd_dom_sf"/>
</dbReference>
<dbReference type="PANTHER" id="PTHR44013:SF1">
    <property type="entry name" value="ZINC-TYPE ALCOHOL DEHYDROGENASE-LIKE PROTEIN C16A3.02C"/>
    <property type="match status" value="1"/>
</dbReference>
<protein>
    <submittedName>
        <fullName evidence="2">NAD(P)-dependent alcohol dehydrogenase</fullName>
    </submittedName>
</protein>
<dbReference type="CDD" id="cd08267">
    <property type="entry name" value="MDR1"/>
    <property type="match status" value="1"/>
</dbReference>
<dbReference type="InterPro" id="IPR002364">
    <property type="entry name" value="Quin_OxRdtase/zeta-crystal_CS"/>
</dbReference>
<feature type="domain" description="Enoyl reductase (ER)" evidence="1">
    <location>
        <begin position="10"/>
        <end position="319"/>
    </location>
</feature>
<organism evidence="2 3">
    <name type="scientific">Ulvibacterium marinum</name>
    <dbReference type="NCBI Taxonomy" id="2419782"/>
    <lineage>
        <taxon>Bacteria</taxon>
        <taxon>Pseudomonadati</taxon>
        <taxon>Bacteroidota</taxon>
        <taxon>Flavobacteriia</taxon>
        <taxon>Flavobacteriales</taxon>
        <taxon>Flavobacteriaceae</taxon>
        <taxon>Ulvibacterium</taxon>
    </lineage>
</organism>
<dbReference type="Gene3D" id="3.40.50.720">
    <property type="entry name" value="NAD(P)-binding Rossmann-like Domain"/>
    <property type="match status" value="1"/>
</dbReference>
<dbReference type="RefSeq" id="WP_120711765.1">
    <property type="nucleotide sequence ID" value="NZ_RBCJ01000002.1"/>
</dbReference>
<gene>
    <name evidence="2" type="ORF">D7Z94_11935</name>
</gene>
<dbReference type="SMART" id="SM00829">
    <property type="entry name" value="PKS_ER"/>
    <property type="match status" value="1"/>
</dbReference>
<evidence type="ECO:0000313" key="3">
    <source>
        <dbReference type="Proteomes" id="UP000276603"/>
    </source>
</evidence>
<dbReference type="InterPro" id="IPR052733">
    <property type="entry name" value="Chloroplast_QOR"/>
</dbReference>
<evidence type="ECO:0000259" key="1">
    <source>
        <dbReference type="SMART" id="SM00829"/>
    </source>
</evidence>
<dbReference type="AlphaFoldDB" id="A0A3B0C816"/>
<dbReference type="GO" id="GO:0008270">
    <property type="term" value="F:zinc ion binding"/>
    <property type="evidence" value="ECO:0007669"/>
    <property type="project" value="InterPro"/>
</dbReference>
<comment type="caution">
    <text evidence="2">The sequence shown here is derived from an EMBL/GenBank/DDBJ whole genome shotgun (WGS) entry which is preliminary data.</text>
</comment>
<name>A0A3B0C816_9FLAO</name>
<dbReference type="Proteomes" id="UP000276603">
    <property type="component" value="Unassembled WGS sequence"/>
</dbReference>
<keyword evidence="3" id="KW-1185">Reference proteome</keyword>
<dbReference type="GO" id="GO:0016491">
    <property type="term" value="F:oxidoreductase activity"/>
    <property type="evidence" value="ECO:0007669"/>
    <property type="project" value="InterPro"/>
</dbReference>
<dbReference type="Pfam" id="PF08240">
    <property type="entry name" value="ADH_N"/>
    <property type="match status" value="1"/>
</dbReference>
<dbReference type="Pfam" id="PF13602">
    <property type="entry name" value="ADH_zinc_N_2"/>
    <property type="match status" value="1"/>
</dbReference>
<dbReference type="InterPro" id="IPR020843">
    <property type="entry name" value="ER"/>
</dbReference>
<accession>A0A3B0C816</accession>
<reference evidence="2 3" key="1">
    <citation type="submission" date="2018-10" db="EMBL/GenBank/DDBJ databases">
        <title>Ulvibacterium marinum gen. nov., sp. nov., a novel marine bacterium of the family Flavobacteriaceae, isolated from a culture of the green alga Ulva prolifera.</title>
        <authorList>
            <person name="Zhang Z."/>
        </authorList>
    </citation>
    <scope>NUCLEOTIDE SEQUENCE [LARGE SCALE GENOMIC DNA]</scope>
    <source>
        <strain evidence="2 3">CCMM003</strain>
    </source>
</reference>
<proteinExistence type="predicted"/>
<dbReference type="InterPro" id="IPR011032">
    <property type="entry name" value="GroES-like_sf"/>
</dbReference>
<evidence type="ECO:0000313" key="2">
    <source>
        <dbReference type="EMBL" id="RKN81610.1"/>
    </source>
</evidence>
<dbReference type="PROSITE" id="PS01162">
    <property type="entry name" value="QOR_ZETA_CRYSTAL"/>
    <property type="match status" value="1"/>
</dbReference>
<dbReference type="PANTHER" id="PTHR44013">
    <property type="entry name" value="ZINC-TYPE ALCOHOL DEHYDROGENASE-LIKE PROTEIN C16A3.02C"/>
    <property type="match status" value="1"/>
</dbReference>
<dbReference type="Gene3D" id="3.90.180.10">
    <property type="entry name" value="Medium-chain alcohol dehydrogenases, catalytic domain"/>
    <property type="match status" value="1"/>
</dbReference>